<dbReference type="InterPro" id="IPR012340">
    <property type="entry name" value="NA-bd_OB-fold"/>
</dbReference>
<feature type="region of interest" description="Domain III" evidence="6">
    <location>
        <begin position="149"/>
        <end position="197"/>
    </location>
</feature>
<evidence type="ECO:0000256" key="5">
    <source>
        <dbReference type="ARBA" id="ARBA00023204"/>
    </source>
</evidence>
<dbReference type="GO" id="GO:0003678">
    <property type="term" value="F:DNA helicase activity"/>
    <property type="evidence" value="ECO:0007669"/>
    <property type="project" value="UniProtKB-EC"/>
</dbReference>
<dbReference type="Pfam" id="PF01330">
    <property type="entry name" value="RuvA_N"/>
    <property type="match status" value="1"/>
</dbReference>
<feature type="domain" description="Helix-hairpin-helix DNA-binding motif class 1" evidence="7">
    <location>
        <begin position="108"/>
        <end position="127"/>
    </location>
</feature>
<dbReference type="Gene3D" id="2.40.50.140">
    <property type="entry name" value="Nucleic acid-binding proteins"/>
    <property type="match status" value="1"/>
</dbReference>
<evidence type="ECO:0000313" key="9">
    <source>
        <dbReference type="Proteomes" id="UP001595616"/>
    </source>
</evidence>
<dbReference type="EMBL" id="JBHRYQ010000001">
    <property type="protein sequence ID" value="MFC3810180.1"/>
    <property type="molecule type" value="Genomic_DNA"/>
</dbReference>
<comment type="domain">
    <text evidence="6">Has three domains with a flexible linker between the domains II and III and assumes an 'L' shape. Domain III is highly mobile and contacts RuvB.</text>
</comment>
<gene>
    <name evidence="6 8" type="primary">ruvA</name>
    <name evidence="8" type="ORF">ACFOOI_05910</name>
</gene>
<proteinExistence type="inferred from homology"/>
<evidence type="ECO:0000256" key="2">
    <source>
        <dbReference type="ARBA" id="ARBA00022763"/>
    </source>
</evidence>
<dbReference type="Gene3D" id="1.10.8.10">
    <property type="entry name" value="DNA helicase RuvA subunit, C-terminal domain"/>
    <property type="match status" value="1"/>
</dbReference>
<keyword evidence="9" id="KW-1185">Reference proteome</keyword>
<dbReference type="InterPro" id="IPR011114">
    <property type="entry name" value="RuvA_C"/>
</dbReference>
<dbReference type="SUPFAM" id="SSF50249">
    <property type="entry name" value="Nucleic acid-binding proteins"/>
    <property type="match status" value="1"/>
</dbReference>
<keyword evidence="3 6" id="KW-0238">DNA-binding</keyword>
<comment type="function">
    <text evidence="6">The RuvA-RuvB-RuvC complex processes Holliday junction (HJ) DNA during genetic recombination and DNA repair, while the RuvA-RuvB complex plays an important role in the rescue of blocked DNA replication forks via replication fork reversal (RFR). RuvA specifically binds to HJ cruciform DNA, conferring on it an open structure. The RuvB hexamer acts as an ATP-dependent pump, pulling dsDNA into and through the RuvAB complex. HJ branch migration allows RuvC to scan DNA until it finds its consensus sequence, where it cleaves and resolves the cruciform DNA.</text>
</comment>
<dbReference type="SUPFAM" id="SSF46929">
    <property type="entry name" value="DNA helicase RuvA subunit, C-terminal domain"/>
    <property type="match status" value="1"/>
</dbReference>
<comment type="similarity">
    <text evidence="6">Belongs to the RuvA family.</text>
</comment>
<comment type="caution">
    <text evidence="6">Lacks conserved residue(s) required for the propagation of feature annotation.</text>
</comment>
<comment type="caution">
    <text evidence="8">The sequence shown here is derived from an EMBL/GenBank/DDBJ whole genome shotgun (WGS) entry which is preliminary data.</text>
</comment>
<dbReference type="RefSeq" id="WP_379836082.1">
    <property type="nucleotide sequence ID" value="NZ_JBHRYQ010000001.1"/>
</dbReference>
<evidence type="ECO:0000256" key="4">
    <source>
        <dbReference type="ARBA" id="ARBA00023172"/>
    </source>
</evidence>
<feature type="domain" description="Helix-hairpin-helix DNA-binding motif class 1" evidence="7">
    <location>
        <begin position="73"/>
        <end position="92"/>
    </location>
</feature>
<evidence type="ECO:0000313" key="8">
    <source>
        <dbReference type="EMBL" id="MFC3810180.1"/>
    </source>
</evidence>
<evidence type="ECO:0000256" key="6">
    <source>
        <dbReference type="HAMAP-Rule" id="MF_00031"/>
    </source>
</evidence>
<keyword evidence="1 6" id="KW-0963">Cytoplasm</keyword>
<dbReference type="SMART" id="SM00278">
    <property type="entry name" value="HhH1"/>
    <property type="match status" value="2"/>
</dbReference>
<dbReference type="InterPro" id="IPR010994">
    <property type="entry name" value="RuvA_2-like"/>
</dbReference>
<protein>
    <recommendedName>
        <fullName evidence="6">Holliday junction branch migration complex subunit RuvA</fullName>
    </recommendedName>
</protein>
<dbReference type="HAMAP" id="MF_00031">
    <property type="entry name" value="DNA_HJ_migration_RuvA"/>
    <property type="match status" value="1"/>
</dbReference>
<keyword evidence="2 6" id="KW-0227">DNA damage</keyword>
<evidence type="ECO:0000256" key="3">
    <source>
        <dbReference type="ARBA" id="ARBA00023125"/>
    </source>
</evidence>
<comment type="subcellular location">
    <subcellularLocation>
        <location evidence="6">Cytoplasm</location>
    </subcellularLocation>
</comment>
<reference evidence="9" key="1">
    <citation type="journal article" date="2019" name="Int. J. Syst. Evol. Microbiol.">
        <title>The Global Catalogue of Microorganisms (GCM) 10K type strain sequencing project: providing services to taxonomists for standard genome sequencing and annotation.</title>
        <authorList>
            <consortium name="The Broad Institute Genomics Platform"/>
            <consortium name="The Broad Institute Genome Sequencing Center for Infectious Disease"/>
            <person name="Wu L."/>
            <person name="Ma J."/>
        </authorList>
    </citation>
    <scope>NUCLEOTIDE SEQUENCE [LARGE SCALE GENOMIC DNA]</scope>
    <source>
        <strain evidence="9">CECT 7956</strain>
    </source>
</reference>
<dbReference type="InterPro" id="IPR036267">
    <property type="entry name" value="RuvA_C_sf"/>
</dbReference>
<dbReference type="Proteomes" id="UP001595616">
    <property type="component" value="Unassembled WGS sequence"/>
</dbReference>
<evidence type="ECO:0000259" key="7">
    <source>
        <dbReference type="SMART" id="SM00278"/>
    </source>
</evidence>
<dbReference type="CDD" id="cd14332">
    <property type="entry name" value="UBA_RuvA_C"/>
    <property type="match status" value="1"/>
</dbReference>
<sequence>MIAYLKGKLIEKEPTHVVLDVAGVGYFVKISLQTFSALNVTDELVTLHTILIVREDSHTLFGFFTKDERELFEHLISVSGIGPSIALVFLSSLSSIEIKQAIVSEDIKTIQNIKGIGAKTAQRAVLELKDKINKEILADGQNPTMFASVNHRLRSEALQALTTLGIAKATAEKSIDTILKRTAGDVTLEELIKLSLR</sequence>
<dbReference type="Pfam" id="PF07499">
    <property type="entry name" value="RuvA_C"/>
    <property type="match status" value="1"/>
</dbReference>
<evidence type="ECO:0000256" key="1">
    <source>
        <dbReference type="ARBA" id="ARBA00022490"/>
    </source>
</evidence>
<dbReference type="InterPro" id="IPR000085">
    <property type="entry name" value="RuvA"/>
</dbReference>
<comment type="subunit">
    <text evidence="6">Homotetramer. Forms an RuvA(8)-RuvB(12)-Holliday junction (HJ) complex. HJ DNA is sandwiched between 2 RuvA tetramers; dsDNA enters through RuvA and exits via RuvB. An RuvB hexamer assembles on each DNA strand where it exits the tetramer. Each RuvB hexamer is contacted by two RuvA subunits (via domain III) on 2 adjacent RuvB subunits; this complex drives branch migration. In the full resolvosome a probable DNA-RuvA(4)-RuvB(12)-RuvC(2) complex forms which resolves the HJ.</text>
</comment>
<dbReference type="InterPro" id="IPR013849">
    <property type="entry name" value="DNA_helicase_Holl-junc_RuvA_I"/>
</dbReference>
<keyword evidence="8" id="KW-0378">Hydrolase</keyword>
<dbReference type="NCBIfam" id="TIGR00084">
    <property type="entry name" value="ruvA"/>
    <property type="match status" value="1"/>
</dbReference>
<dbReference type="Pfam" id="PF14520">
    <property type="entry name" value="HHH_5"/>
    <property type="match status" value="1"/>
</dbReference>
<feature type="region of interest" description="Domain I" evidence="6">
    <location>
        <begin position="1"/>
        <end position="64"/>
    </location>
</feature>
<dbReference type="InterPro" id="IPR003583">
    <property type="entry name" value="Hlx-hairpin-Hlx_DNA-bd_motif"/>
</dbReference>
<keyword evidence="5 6" id="KW-0234">DNA repair</keyword>
<organism evidence="8 9">
    <name type="scientific">Lacihabitans lacunae</name>
    <dbReference type="NCBI Taxonomy" id="1028214"/>
    <lineage>
        <taxon>Bacteria</taxon>
        <taxon>Pseudomonadati</taxon>
        <taxon>Bacteroidota</taxon>
        <taxon>Cytophagia</taxon>
        <taxon>Cytophagales</taxon>
        <taxon>Leadbetterellaceae</taxon>
        <taxon>Lacihabitans</taxon>
    </lineage>
</organism>
<dbReference type="GO" id="GO:0016787">
    <property type="term" value="F:hydrolase activity"/>
    <property type="evidence" value="ECO:0007669"/>
    <property type="project" value="UniProtKB-KW"/>
</dbReference>
<name>A0ABV7YT11_9BACT</name>
<dbReference type="SUPFAM" id="SSF47781">
    <property type="entry name" value="RuvA domain 2-like"/>
    <property type="match status" value="1"/>
</dbReference>
<dbReference type="Gene3D" id="1.10.150.20">
    <property type="entry name" value="5' to 3' exonuclease, C-terminal subdomain"/>
    <property type="match status" value="1"/>
</dbReference>
<accession>A0ABV7YT11</accession>
<keyword evidence="4 6" id="KW-0233">DNA recombination</keyword>